<sequence length="324" mass="34660">MTGGGRPRSIERHDYGCRHGGRHDGGGGDRRAGGERTGRGPPDRLSPRAPSPPQSTRHPGLRAGVHNRDAGREGAPSPSRTSLIRGARSTDTGSIPRTLSTRHPREGEDPSRRTVLCCMDSRLRRNDGVGRTGPGAPAVTIMDAGTEAGMTGGGRRSQSGKVEERENGPQWQAPSRRRAPSPPQSTRHPGLRAGVHNRDAGREGAPSPSRTSLIRGARSTDTGPIPRTLSTRHPREGEDPSRRAVRCCMDSRLRGNDGGGRPRSTERHDYGCRHGGRHDGWGAPFAEREGRGARERTAVAGPFKTHSAVAAPKHPSPRPPCRGP</sequence>
<reference evidence="2 3" key="1">
    <citation type="submission" date="2020-08" db="EMBL/GenBank/DDBJ databases">
        <title>Genomic Encyclopedia of Type Strains, Phase IV (KMG-IV): sequencing the most valuable type-strain genomes for metagenomic binning, comparative biology and taxonomic classification.</title>
        <authorList>
            <person name="Goeker M."/>
        </authorList>
    </citation>
    <scope>NUCLEOTIDE SEQUENCE [LARGE SCALE GENOMIC DNA]</scope>
    <source>
        <strain evidence="2 3">DSM 16268</strain>
    </source>
</reference>
<feature type="compositionally biased region" description="Basic and acidic residues" evidence="1">
    <location>
        <begin position="263"/>
        <end position="297"/>
    </location>
</feature>
<feature type="compositionally biased region" description="Polar residues" evidence="1">
    <location>
        <begin position="89"/>
        <end position="101"/>
    </location>
</feature>
<dbReference type="EMBL" id="JACHOO010000003">
    <property type="protein sequence ID" value="MBB5752851.1"/>
    <property type="molecule type" value="Genomic_DNA"/>
</dbReference>
<keyword evidence="3" id="KW-1185">Reference proteome</keyword>
<protein>
    <submittedName>
        <fullName evidence="2">Uncharacterized protein</fullName>
    </submittedName>
</protein>
<feature type="compositionally biased region" description="Basic and acidic residues" evidence="1">
    <location>
        <begin position="8"/>
        <end position="46"/>
    </location>
</feature>
<feature type="region of interest" description="Disordered" evidence="1">
    <location>
        <begin position="1"/>
        <end position="324"/>
    </location>
</feature>
<organism evidence="2 3">
    <name type="scientific">Prosthecomicrobium pneumaticum</name>
    <dbReference type="NCBI Taxonomy" id="81895"/>
    <lineage>
        <taxon>Bacteria</taxon>
        <taxon>Pseudomonadati</taxon>
        <taxon>Pseudomonadota</taxon>
        <taxon>Alphaproteobacteria</taxon>
        <taxon>Hyphomicrobiales</taxon>
        <taxon>Kaistiaceae</taxon>
        <taxon>Prosthecomicrobium</taxon>
    </lineage>
</organism>
<evidence type="ECO:0000313" key="3">
    <source>
        <dbReference type="Proteomes" id="UP000523821"/>
    </source>
</evidence>
<dbReference type="AlphaFoldDB" id="A0A7W9FLH0"/>
<name>A0A7W9FLH0_9HYPH</name>
<evidence type="ECO:0000313" key="2">
    <source>
        <dbReference type="EMBL" id="MBB5752851.1"/>
    </source>
</evidence>
<accession>A0A7W9FLH0</accession>
<proteinExistence type="predicted"/>
<comment type="caution">
    <text evidence="2">The sequence shown here is derived from an EMBL/GenBank/DDBJ whole genome shotgun (WGS) entry which is preliminary data.</text>
</comment>
<feature type="compositionally biased region" description="Basic and acidic residues" evidence="1">
    <location>
        <begin position="103"/>
        <end position="112"/>
    </location>
</feature>
<dbReference type="Proteomes" id="UP000523821">
    <property type="component" value="Unassembled WGS sequence"/>
</dbReference>
<gene>
    <name evidence="2" type="ORF">GGQ63_001905</name>
</gene>
<feature type="compositionally biased region" description="Basic and acidic residues" evidence="1">
    <location>
        <begin position="233"/>
        <end position="242"/>
    </location>
</feature>
<evidence type="ECO:0000256" key="1">
    <source>
        <dbReference type="SAM" id="MobiDB-lite"/>
    </source>
</evidence>